<dbReference type="SMART" id="SM00487">
    <property type="entry name" value="DEXDc"/>
    <property type="match status" value="1"/>
</dbReference>
<accession>A0A4R5NAL3</accession>
<dbReference type="Proteomes" id="UP000295681">
    <property type="component" value="Unassembled WGS sequence"/>
</dbReference>
<dbReference type="Pfam" id="PF04851">
    <property type="entry name" value="ResIII"/>
    <property type="match status" value="1"/>
</dbReference>
<evidence type="ECO:0000259" key="4">
    <source>
        <dbReference type="PROSITE" id="PS51192"/>
    </source>
</evidence>
<dbReference type="InterPro" id="IPR027417">
    <property type="entry name" value="P-loop_NTPase"/>
</dbReference>
<sequence length="437" mass="50348">MIIQPESLYGRLVTWPKVVAQPVKNCEILPTFKGNTCQRCGCRNLERLPRQQFYCRQCLALGRVSSLDHFLTLPEPNHFNQKHMLTWTGTLTPQQNEVSQVLVQKLKQQQNHLVWAVTGAGKTEMLFPLLHTALNAHLRIGIVSPRVDVIVELAPRLEQAFSKSDMVVLHGQQPLPYRYTQLVLATTHQLLRFYRAFDLLIIDEVDSFPFAGDRMLAYAVEQASKIDRTQIYLTATPTPQLQRQVKRKKLSVSYLPLRFHQHLLPQITVRYVGDWRKKKRQPTVPPTLHQQLSRYYQSGQRFLLFVPKIKDLAPLLDIIRQHWPDMLGESVYAGDPKRQEKVQMMRDKRIQYLITTTILERGVTLPGIDVLILGADDPIFSENALVQIAGRVGRSHERPSGLVCAYVTYKTQALRLAQRQIKKMNQLGNVLRQNNDE</sequence>
<dbReference type="Gene3D" id="3.40.50.300">
    <property type="entry name" value="P-loop containing nucleotide triphosphate hydrolases"/>
    <property type="match status" value="2"/>
</dbReference>
<dbReference type="GO" id="GO:0043138">
    <property type="term" value="F:3'-5' DNA helicase activity"/>
    <property type="evidence" value="ECO:0007669"/>
    <property type="project" value="TreeGrafter"/>
</dbReference>
<evidence type="ECO:0000256" key="2">
    <source>
        <dbReference type="ARBA" id="ARBA00022840"/>
    </source>
</evidence>
<dbReference type="InterPro" id="IPR006935">
    <property type="entry name" value="Helicase/UvrB_N"/>
</dbReference>
<evidence type="ECO:0000313" key="7">
    <source>
        <dbReference type="Proteomes" id="UP000295681"/>
    </source>
</evidence>
<gene>
    <name evidence="6" type="ORF">C5L23_000994</name>
</gene>
<dbReference type="PROSITE" id="PS51192">
    <property type="entry name" value="HELICASE_ATP_BIND_1"/>
    <property type="match status" value="1"/>
</dbReference>
<dbReference type="GO" id="GO:0005524">
    <property type="term" value="F:ATP binding"/>
    <property type="evidence" value="ECO:0007669"/>
    <property type="project" value="UniProtKB-KW"/>
</dbReference>
<dbReference type="Pfam" id="PF00271">
    <property type="entry name" value="Helicase_C"/>
    <property type="match status" value="1"/>
</dbReference>
<dbReference type="PROSITE" id="PS51194">
    <property type="entry name" value="HELICASE_CTER"/>
    <property type="match status" value="1"/>
</dbReference>
<dbReference type="GO" id="GO:0006270">
    <property type="term" value="P:DNA replication initiation"/>
    <property type="evidence" value="ECO:0007669"/>
    <property type="project" value="TreeGrafter"/>
</dbReference>
<comment type="caution">
    <text evidence="6">The sequence shown here is derived from an EMBL/GenBank/DDBJ whole genome shotgun (WGS) entry which is preliminary data.</text>
</comment>
<proteinExistence type="predicted"/>
<keyword evidence="2" id="KW-0067">ATP-binding</keyword>
<dbReference type="PANTHER" id="PTHR30580:SF1">
    <property type="entry name" value="COMF OPERON PROTEIN 1"/>
    <property type="match status" value="1"/>
</dbReference>
<dbReference type="GO" id="GO:0006302">
    <property type="term" value="P:double-strand break repair"/>
    <property type="evidence" value="ECO:0007669"/>
    <property type="project" value="TreeGrafter"/>
</dbReference>
<evidence type="ECO:0000256" key="3">
    <source>
        <dbReference type="ARBA" id="ARBA00023125"/>
    </source>
</evidence>
<evidence type="ECO:0000256" key="1">
    <source>
        <dbReference type="ARBA" id="ARBA00022741"/>
    </source>
</evidence>
<dbReference type="SMART" id="SM00490">
    <property type="entry name" value="HELICc"/>
    <property type="match status" value="1"/>
</dbReference>
<reference evidence="6 7" key="1">
    <citation type="journal article" date="2019" name="Appl. Microbiol. Biotechnol.">
        <title>Uncovering carbohydrate metabolism through a genotype-phenotype association study of 56 lactic acid bacteria genomes.</title>
        <authorList>
            <person name="Buron-Moles G."/>
            <person name="Chailyan A."/>
            <person name="Dolejs I."/>
            <person name="Forster J."/>
            <person name="Miks M.H."/>
        </authorList>
    </citation>
    <scope>NUCLEOTIDE SEQUENCE [LARGE SCALE GENOMIC DNA]</scope>
    <source>
        <strain evidence="6 7">ATCC 700006</strain>
    </source>
</reference>
<dbReference type="SUPFAM" id="SSF52540">
    <property type="entry name" value="P-loop containing nucleoside triphosphate hydrolases"/>
    <property type="match status" value="1"/>
</dbReference>
<dbReference type="AlphaFoldDB" id="A0A4R5NAL3"/>
<dbReference type="CDD" id="cd17925">
    <property type="entry name" value="DEXDc_ComFA"/>
    <property type="match status" value="1"/>
</dbReference>
<protein>
    <submittedName>
        <fullName evidence="6">Uncharacterized protein</fullName>
    </submittedName>
</protein>
<feature type="domain" description="Helicase C-terminal" evidence="5">
    <location>
        <begin position="287"/>
        <end position="437"/>
    </location>
</feature>
<dbReference type="EMBL" id="PUFI01000005">
    <property type="protein sequence ID" value="TDG69532.1"/>
    <property type="molecule type" value="Genomic_DNA"/>
</dbReference>
<dbReference type="CDD" id="cd18785">
    <property type="entry name" value="SF2_C"/>
    <property type="match status" value="1"/>
</dbReference>
<dbReference type="GO" id="GO:0003677">
    <property type="term" value="F:DNA binding"/>
    <property type="evidence" value="ECO:0007669"/>
    <property type="project" value="UniProtKB-KW"/>
</dbReference>
<evidence type="ECO:0000313" key="6">
    <source>
        <dbReference type="EMBL" id="TDG69532.1"/>
    </source>
</evidence>
<dbReference type="STRING" id="907931.GCA_000165675_01393"/>
<keyword evidence="3" id="KW-0238">DNA-binding</keyword>
<dbReference type="GO" id="GO:0006310">
    <property type="term" value="P:DNA recombination"/>
    <property type="evidence" value="ECO:0007669"/>
    <property type="project" value="TreeGrafter"/>
</dbReference>
<dbReference type="InterPro" id="IPR014001">
    <property type="entry name" value="Helicase_ATP-bd"/>
</dbReference>
<dbReference type="PANTHER" id="PTHR30580">
    <property type="entry name" value="PRIMOSOMAL PROTEIN N"/>
    <property type="match status" value="1"/>
</dbReference>
<feature type="domain" description="Helicase ATP-binding" evidence="4">
    <location>
        <begin position="103"/>
        <end position="255"/>
    </location>
</feature>
<dbReference type="GO" id="GO:0016787">
    <property type="term" value="F:hydrolase activity"/>
    <property type="evidence" value="ECO:0007669"/>
    <property type="project" value="InterPro"/>
</dbReference>
<dbReference type="InterPro" id="IPR001650">
    <property type="entry name" value="Helicase_C-like"/>
</dbReference>
<organism evidence="6 7">
    <name type="scientific">Leuconostoc fallax</name>
    <dbReference type="NCBI Taxonomy" id="1251"/>
    <lineage>
        <taxon>Bacteria</taxon>
        <taxon>Bacillati</taxon>
        <taxon>Bacillota</taxon>
        <taxon>Bacilli</taxon>
        <taxon>Lactobacillales</taxon>
        <taxon>Lactobacillaceae</taxon>
        <taxon>Leuconostoc</taxon>
    </lineage>
</organism>
<evidence type="ECO:0000259" key="5">
    <source>
        <dbReference type="PROSITE" id="PS51194"/>
    </source>
</evidence>
<keyword evidence="7" id="KW-1185">Reference proteome</keyword>
<name>A0A4R5NAL3_9LACO</name>
<dbReference type="RefSeq" id="WP_033192892.1">
    <property type="nucleotide sequence ID" value="NZ_JAGYGP010000001.1"/>
</dbReference>
<keyword evidence="1" id="KW-0547">Nucleotide-binding</keyword>